<evidence type="ECO:0000259" key="1">
    <source>
        <dbReference type="PROSITE" id="PS50105"/>
    </source>
</evidence>
<protein>
    <submittedName>
        <fullName evidence="2">Oxygen-independent coproporphyrinogen III oxidase</fullName>
    </submittedName>
</protein>
<dbReference type="SUPFAM" id="SSF102114">
    <property type="entry name" value="Radical SAM enzymes"/>
    <property type="match status" value="1"/>
</dbReference>
<dbReference type="AlphaFoldDB" id="K2FCW2"/>
<dbReference type="SMART" id="SM00729">
    <property type="entry name" value="Elp3"/>
    <property type="match status" value="1"/>
</dbReference>
<dbReference type="GO" id="GO:0003824">
    <property type="term" value="F:catalytic activity"/>
    <property type="evidence" value="ECO:0007669"/>
    <property type="project" value="InterPro"/>
</dbReference>
<dbReference type="PANTHER" id="PTHR13932">
    <property type="entry name" value="COPROPORPHYRINIGEN III OXIDASE"/>
    <property type="match status" value="1"/>
</dbReference>
<reference evidence="2" key="1">
    <citation type="journal article" date="2012" name="Science">
        <title>Fermentation, hydrogen, and sulfur metabolism in multiple uncultivated bacterial phyla.</title>
        <authorList>
            <person name="Wrighton K.C."/>
            <person name="Thomas B.C."/>
            <person name="Sharon I."/>
            <person name="Miller C.S."/>
            <person name="Castelle C.J."/>
            <person name="VerBerkmoes N.C."/>
            <person name="Wilkins M.J."/>
            <person name="Hettich R.L."/>
            <person name="Lipton M.S."/>
            <person name="Williams K.H."/>
            <person name="Long P.E."/>
            <person name="Banfield J.F."/>
        </authorList>
    </citation>
    <scope>NUCLEOTIDE SEQUENCE [LARGE SCALE GENOMIC DNA]</scope>
</reference>
<accession>K2FCW2</accession>
<dbReference type="PROSITE" id="PS50105">
    <property type="entry name" value="SAM_DOMAIN"/>
    <property type="match status" value="1"/>
</dbReference>
<gene>
    <name evidence="2" type="ORF">ACD_2C00262G0004</name>
</gene>
<dbReference type="EMBL" id="AMFJ01000262">
    <property type="protein sequence ID" value="EKE28951.1"/>
    <property type="molecule type" value="Genomic_DNA"/>
</dbReference>
<dbReference type="SFLD" id="SFLDS00029">
    <property type="entry name" value="Radical_SAM"/>
    <property type="match status" value="1"/>
</dbReference>
<name>K2FCW2_9BACT</name>
<sequence>MNYYIHIPFCRSKCKYCHFASFSWMEDLLVERYLGFLKREIRDFFSNHPIGSEPDGKFSIYFWWWTPSILRIEELEGILSEFKLISSINGFQNQSCNWELDPEINSGWRKADICEITLEANPEFITREYVEWLKRIWVNRISMGVQTLNEESLEEIWRCKRATILSALDILEESGFENVALDFIIGLPYVKKWETKADIEMLLNRYKTIKHISAYMLEEWKYPQSWKELSLDEGELWWEYAEVADFLESIGFARYEISNFAKNGHECLHNSWYWNHTEYKGFWLSAASFLDNMRFANAQNFIGYYTGAIDYEEELEDEDLKLERLIFDWRTVWLPAKNIKNHEKLKEFKDDFLISEKDDNISVTNKWAAIADYIFKELFL</sequence>
<comment type="caution">
    <text evidence="2">The sequence shown here is derived from an EMBL/GenBank/DDBJ whole genome shotgun (WGS) entry which is preliminary data.</text>
</comment>
<dbReference type="InterPro" id="IPR006638">
    <property type="entry name" value="Elp3/MiaA/NifB-like_rSAM"/>
</dbReference>
<proteinExistence type="predicted"/>
<dbReference type="InterPro" id="IPR001660">
    <property type="entry name" value="SAM"/>
</dbReference>
<dbReference type="GO" id="GO:0051539">
    <property type="term" value="F:4 iron, 4 sulfur cluster binding"/>
    <property type="evidence" value="ECO:0007669"/>
    <property type="project" value="TreeGrafter"/>
</dbReference>
<dbReference type="InterPro" id="IPR007197">
    <property type="entry name" value="rSAM"/>
</dbReference>
<dbReference type="GO" id="GO:0006779">
    <property type="term" value="P:porphyrin-containing compound biosynthetic process"/>
    <property type="evidence" value="ECO:0007669"/>
    <property type="project" value="TreeGrafter"/>
</dbReference>
<dbReference type="SFLD" id="SFLDG01065">
    <property type="entry name" value="anaerobic_coproporphyrinogen-I"/>
    <property type="match status" value="1"/>
</dbReference>
<dbReference type="InterPro" id="IPR034505">
    <property type="entry name" value="Coproporphyrinogen-III_oxidase"/>
</dbReference>
<dbReference type="PANTHER" id="PTHR13932:SF5">
    <property type="entry name" value="RADICAL S-ADENOSYL METHIONINE DOMAIN-CONTAINING PROTEIN 1, MITOCHONDRIAL"/>
    <property type="match status" value="1"/>
</dbReference>
<dbReference type="GO" id="GO:0005737">
    <property type="term" value="C:cytoplasm"/>
    <property type="evidence" value="ECO:0007669"/>
    <property type="project" value="TreeGrafter"/>
</dbReference>
<dbReference type="InterPro" id="IPR058240">
    <property type="entry name" value="rSAM_sf"/>
</dbReference>
<dbReference type="Pfam" id="PF04055">
    <property type="entry name" value="Radical_SAM"/>
    <property type="match status" value="1"/>
</dbReference>
<evidence type="ECO:0000313" key="2">
    <source>
        <dbReference type="EMBL" id="EKE28951.1"/>
    </source>
</evidence>
<feature type="domain" description="SAM" evidence="1">
    <location>
        <begin position="238"/>
        <end position="263"/>
    </location>
</feature>
<organism evidence="2">
    <name type="scientific">uncultured bacterium</name>
    <name type="common">gcode 4</name>
    <dbReference type="NCBI Taxonomy" id="1234023"/>
    <lineage>
        <taxon>Bacteria</taxon>
        <taxon>environmental samples</taxon>
    </lineage>
</organism>